<dbReference type="PROSITE" id="PS50033">
    <property type="entry name" value="UBX"/>
    <property type="match status" value="1"/>
</dbReference>
<feature type="region of interest" description="Disordered" evidence="4">
    <location>
        <begin position="300"/>
        <end position="341"/>
    </location>
</feature>
<dbReference type="SUPFAM" id="SSF54236">
    <property type="entry name" value="Ubiquitin-like"/>
    <property type="match status" value="1"/>
</dbReference>
<dbReference type="Pfam" id="PF21021">
    <property type="entry name" value="FAF1"/>
    <property type="match status" value="1"/>
</dbReference>
<dbReference type="AlphaFoldDB" id="A7S9M6"/>
<evidence type="ECO:0000259" key="5">
    <source>
        <dbReference type="PROSITE" id="PS50033"/>
    </source>
</evidence>
<dbReference type="STRING" id="45351.A7S9M6"/>
<organism evidence="6 7">
    <name type="scientific">Nematostella vectensis</name>
    <name type="common">Starlet sea anemone</name>
    <dbReference type="NCBI Taxonomy" id="45351"/>
    <lineage>
        <taxon>Eukaryota</taxon>
        <taxon>Metazoa</taxon>
        <taxon>Cnidaria</taxon>
        <taxon>Anthozoa</taxon>
        <taxon>Hexacorallia</taxon>
        <taxon>Actiniaria</taxon>
        <taxon>Edwardsiidae</taxon>
        <taxon>Nematostella</taxon>
    </lineage>
</organism>
<dbReference type="PhylomeDB" id="A7S9M6"/>
<gene>
    <name evidence="6" type="ORF">NEMVEDRAFT_v1g243784</name>
</gene>
<dbReference type="Pfam" id="PF22566">
    <property type="entry name" value="UBA_8"/>
    <property type="match status" value="1"/>
</dbReference>
<feature type="compositionally biased region" description="Basic and acidic residues" evidence="4">
    <location>
        <begin position="310"/>
        <end position="341"/>
    </location>
</feature>
<keyword evidence="7" id="KW-1185">Reference proteome</keyword>
<evidence type="ECO:0000313" key="6">
    <source>
        <dbReference type="EMBL" id="EDO39604.1"/>
    </source>
</evidence>
<sequence length="459" mass="52971">MAAVEEEVGDHQMEVLVQFQDITGIDDVEKCRAVLERHEWNIETAVQDTFNEAEGGLPIYRQNSSSSESERKTENLRPTDEEDLPSLVANNHEQAVVAHQENTGIFQWICGLFLLPVTFTTSIFSDIFRFVVGLIWPTLFQPKTTPLEDVLRFKEEFEAKYGTVHPTFYQGSYSQVLNDAKQELRFVLVYLHSDDHQDTPEFCRSTMTNPGFQEYVNGNMLFWTASIKSPEGSRVSNALRESTYPFLALICRRDNRMMVVGRMEGLMTVDQYVALLARFIEDNEPALVAARVDRQERSLAQTLRDEQDEDYRRSLQADQEKERRRREEQEKKQKEEEAERRKKQAILEKLESIARLRVEKQDQLPDEPDASNPEALCVRIKLASGKQLQRYFLKTHKLQTLYDFVFCDEDAPTEFRLASHFPRKVYSLESCQDATLESVGICSSAALFVENTAEDSDSD</sequence>
<evidence type="ECO:0000256" key="3">
    <source>
        <dbReference type="ARBA" id="ARBA00023054"/>
    </source>
</evidence>
<dbReference type="InterPro" id="IPR054109">
    <property type="entry name" value="UBA_8"/>
</dbReference>
<proteinExistence type="predicted"/>
<dbReference type="KEGG" id="nve:5511283"/>
<dbReference type="eggNOG" id="KOG1363">
    <property type="taxonomic scope" value="Eukaryota"/>
</dbReference>
<evidence type="ECO:0000256" key="2">
    <source>
        <dbReference type="ARBA" id="ARBA00022490"/>
    </source>
</evidence>
<reference evidence="6 7" key="1">
    <citation type="journal article" date="2007" name="Science">
        <title>Sea anemone genome reveals ancestral eumetazoan gene repertoire and genomic organization.</title>
        <authorList>
            <person name="Putnam N.H."/>
            <person name="Srivastava M."/>
            <person name="Hellsten U."/>
            <person name="Dirks B."/>
            <person name="Chapman J."/>
            <person name="Salamov A."/>
            <person name="Terry A."/>
            <person name="Shapiro H."/>
            <person name="Lindquist E."/>
            <person name="Kapitonov V.V."/>
            <person name="Jurka J."/>
            <person name="Genikhovich G."/>
            <person name="Grigoriev I.V."/>
            <person name="Lucas S.M."/>
            <person name="Steele R.E."/>
            <person name="Finnerty J.R."/>
            <person name="Technau U."/>
            <person name="Martindale M.Q."/>
            <person name="Rokhsar D.S."/>
        </authorList>
    </citation>
    <scope>NUCLEOTIDE SEQUENCE [LARGE SCALE GENOMIC DNA]</scope>
    <source>
        <strain evidence="7">CH2 X CH6</strain>
    </source>
</reference>
<dbReference type="Gene3D" id="3.10.20.90">
    <property type="entry name" value="Phosphatidylinositol 3-kinase Catalytic Subunit, Chain A, domain 1"/>
    <property type="match status" value="1"/>
</dbReference>
<dbReference type="HOGENOM" id="CLU_047924_0_0_1"/>
<evidence type="ECO:0000313" key="7">
    <source>
        <dbReference type="Proteomes" id="UP000001593"/>
    </source>
</evidence>
<accession>A7S9M6</accession>
<dbReference type="PANTHER" id="PTHR23322">
    <property type="entry name" value="FAS-ASSOCIATED PROTEIN"/>
    <property type="match status" value="1"/>
</dbReference>
<dbReference type="Gene3D" id="3.40.30.10">
    <property type="entry name" value="Glutaredoxin"/>
    <property type="match status" value="1"/>
</dbReference>
<feature type="region of interest" description="Disordered" evidence="4">
    <location>
        <begin position="57"/>
        <end position="81"/>
    </location>
</feature>
<dbReference type="InterPro" id="IPR006577">
    <property type="entry name" value="UAS"/>
</dbReference>
<dbReference type="SMART" id="SM00166">
    <property type="entry name" value="UBX"/>
    <property type="match status" value="1"/>
</dbReference>
<keyword evidence="2" id="KW-0963">Cytoplasm</keyword>
<evidence type="ECO:0000256" key="4">
    <source>
        <dbReference type="SAM" id="MobiDB-lite"/>
    </source>
</evidence>
<keyword evidence="3" id="KW-0175">Coiled coil</keyword>
<evidence type="ECO:0000256" key="1">
    <source>
        <dbReference type="ARBA" id="ARBA00004496"/>
    </source>
</evidence>
<protein>
    <recommendedName>
        <fullName evidence="5">UBX domain-containing protein</fullName>
    </recommendedName>
</protein>
<dbReference type="EMBL" id="DS469604">
    <property type="protein sequence ID" value="EDO39604.1"/>
    <property type="molecule type" value="Genomic_DNA"/>
</dbReference>
<feature type="domain" description="UBX" evidence="5">
    <location>
        <begin position="371"/>
        <end position="449"/>
    </location>
</feature>
<dbReference type="GO" id="GO:0043130">
    <property type="term" value="F:ubiquitin binding"/>
    <property type="evidence" value="ECO:0000318"/>
    <property type="project" value="GO_Central"/>
</dbReference>
<dbReference type="GO" id="GO:0005783">
    <property type="term" value="C:endoplasmic reticulum"/>
    <property type="evidence" value="ECO:0000318"/>
    <property type="project" value="GO_Central"/>
</dbReference>
<comment type="subcellular location">
    <subcellularLocation>
        <location evidence="1">Cytoplasm</location>
    </subcellularLocation>
</comment>
<feature type="compositionally biased region" description="Basic and acidic residues" evidence="4">
    <location>
        <begin position="68"/>
        <end position="79"/>
    </location>
</feature>
<dbReference type="Pfam" id="PF00789">
    <property type="entry name" value="UBX"/>
    <property type="match status" value="1"/>
</dbReference>
<dbReference type="CDD" id="cd14414">
    <property type="entry name" value="UBA_FAF2"/>
    <property type="match status" value="1"/>
</dbReference>
<name>A7S9M6_NEMVE</name>
<dbReference type="PANTHER" id="PTHR23322:SF1">
    <property type="entry name" value="FAS-ASSOCIATED FACTOR 2"/>
    <property type="match status" value="1"/>
</dbReference>
<dbReference type="InterPro" id="IPR029071">
    <property type="entry name" value="Ubiquitin-like_domsf"/>
</dbReference>
<dbReference type="OMA" id="ILIRHQW"/>
<dbReference type="SUPFAM" id="SSF52833">
    <property type="entry name" value="Thioredoxin-like"/>
    <property type="match status" value="1"/>
</dbReference>
<dbReference type="Proteomes" id="UP000001593">
    <property type="component" value="Unassembled WGS sequence"/>
</dbReference>
<dbReference type="InterPro" id="IPR036249">
    <property type="entry name" value="Thioredoxin-like_sf"/>
</dbReference>
<dbReference type="InterPro" id="IPR001012">
    <property type="entry name" value="UBX_dom"/>
</dbReference>
<dbReference type="InterPro" id="IPR049483">
    <property type="entry name" value="FAF1_2-like_UAS"/>
</dbReference>
<dbReference type="InterPro" id="IPR050730">
    <property type="entry name" value="UBX_domain-protein"/>
</dbReference>
<dbReference type="InParanoid" id="A7S9M6"/>
<dbReference type="OrthoDB" id="1026733at2759"/>
<dbReference type="SMART" id="SM00594">
    <property type="entry name" value="UAS"/>
    <property type="match status" value="1"/>
</dbReference>
<dbReference type="Gene3D" id="1.10.8.10">
    <property type="entry name" value="DNA helicase RuvA subunit, C-terminal domain"/>
    <property type="match status" value="1"/>
</dbReference>
<dbReference type="GO" id="GO:0036503">
    <property type="term" value="P:ERAD pathway"/>
    <property type="evidence" value="ECO:0000318"/>
    <property type="project" value="GO_Central"/>
</dbReference>